<dbReference type="AlphaFoldDB" id="A0A5M6IV93"/>
<proteinExistence type="predicted"/>
<protein>
    <submittedName>
        <fullName evidence="1">Uncharacterized protein</fullName>
    </submittedName>
</protein>
<reference evidence="1 2" key="1">
    <citation type="submission" date="2019-09" db="EMBL/GenBank/DDBJ databases">
        <title>Genome sequence of Rhodovastum atsumiense, a diverse member of the Acetobacteraceae family of non-sulfur purple photosynthetic bacteria.</title>
        <authorList>
            <person name="Meyer T."/>
            <person name="Kyndt J."/>
        </authorList>
    </citation>
    <scope>NUCLEOTIDE SEQUENCE [LARGE SCALE GENOMIC DNA]</scope>
    <source>
        <strain evidence="1 2">DSM 21279</strain>
    </source>
</reference>
<dbReference type="OrthoDB" id="9803459at2"/>
<dbReference type="EMBL" id="VWPK01000017">
    <property type="protein sequence ID" value="KAA5611859.1"/>
    <property type="molecule type" value="Genomic_DNA"/>
</dbReference>
<comment type="caution">
    <text evidence="1">The sequence shown here is derived from an EMBL/GenBank/DDBJ whole genome shotgun (WGS) entry which is preliminary data.</text>
</comment>
<dbReference type="Proteomes" id="UP000325255">
    <property type="component" value="Unassembled WGS sequence"/>
</dbReference>
<evidence type="ECO:0000313" key="2">
    <source>
        <dbReference type="Proteomes" id="UP000325255"/>
    </source>
</evidence>
<dbReference type="RefSeq" id="WP_150041117.1">
    <property type="nucleotide sequence ID" value="NZ_OW485605.1"/>
</dbReference>
<sequence length="226" mass="25373">MRSSTAWHIVAGRVEEVTIPAEGFEIDLGLACNGYRLLPGNEDDNWRDFTLGKVAEIATRLTPWAEWWCSPNLPLHEEIGEVGGVAYGQPQVGLVRSCWRPEFSISTAFHEAWHLAEPWLTYEEAMAVQAATKRGPEWPTDYLRRECERSARAFQNWAMSTLETGGGRPGRGAPMHYKAFWSVYSGEVGQRALAKRGVVRPERRPPPAPVKVIQWWRGGAINTATV</sequence>
<gene>
    <name evidence="1" type="ORF">F1189_12560</name>
</gene>
<keyword evidence="2" id="KW-1185">Reference proteome</keyword>
<name>A0A5M6IV93_9PROT</name>
<accession>A0A5M6IV93</accession>
<evidence type="ECO:0000313" key="1">
    <source>
        <dbReference type="EMBL" id="KAA5611859.1"/>
    </source>
</evidence>
<organism evidence="1 2">
    <name type="scientific">Rhodovastum atsumiense</name>
    <dbReference type="NCBI Taxonomy" id="504468"/>
    <lineage>
        <taxon>Bacteria</taxon>
        <taxon>Pseudomonadati</taxon>
        <taxon>Pseudomonadota</taxon>
        <taxon>Alphaproteobacteria</taxon>
        <taxon>Acetobacterales</taxon>
        <taxon>Acetobacteraceae</taxon>
        <taxon>Rhodovastum</taxon>
    </lineage>
</organism>